<evidence type="ECO:0000256" key="3">
    <source>
        <dbReference type="ARBA" id="ARBA00022801"/>
    </source>
</evidence>
<keyword evidence="4" id="KW-0520">NAD</keyword>
<dbReference type="InterPro" id="IPR000683">
    <property type="entry name" value="Gfo/Idh/MocA-like_OxRdtase_N"/>
</dbReference>
<dbReference type="GO" id="GO:0000166">
    <property type="term" value="F:nucleotide binding"/>
    <property type="evidence" value="ECO:0007669"/>
    <property type="project" value="InterPro"/>
</dbReference>
<dbReference type="Proteomes" id="UP000029736">
    <property type="component" value="Unassembled WGS sequence"/>
</dbReference>
<keyword evidence="5" id="KW-0326">Glycosidase</keyword>
<dbReference type="InterPro" id="IPR049303">
    <property type="entry name" value="Glyco_hydro_109_C"/>
</dbReference>
<evidence type="ECO:0000256" key="4">
    <source>
        <dbReference type="ARBA" id="ARBA00023027"/>
    </source>
</evidence>
<dbReference type="Pfam" id="PF01408">
    <property type="entry name" value="GFO_IDH_MocA"/>
    <property type="match status" value="1"/>
</dbReference>
<evidence type="ECO:0000259" key="7">
    <source>
        <dbReference type="Pfam" id="PF21252"/>
    </source>
</evidence>
<comment type="cofactor">
    <cofactor evidence="1">
        <name>NAD(+)</name>
        <dbReference type="ChEBI" id="CHEBI:57540"/>
    </cofactor>
</comment>
<accession>A0A098S3Y6</accession>
<comment type="similarity">
    <text evidence="2">Belongs to the Gfo/Idh/MocA family. Glycosyl hydrolase 109 subfamily.</text>
</comment>
<dbReference type="PANTHER" id="PTHR43818">
    <property type="entry name" value="BCDNA.GH03377"/>
    <property type="match status" value="1"/>
</dbReference>
<keyword evidence="9" id="KW-1185">Reference proteome</keyword>
<reference evidence="8 9" key="1">
    <citation type="journal article" date="2014" name="Int. J. Syst. Evol. Microbiol.">
        <title>Phaeodactylibacter xiamenensis gen. nov., sp. nov., a member of the family Saprospiraceae isolated from the marine alga Phaeodactylum tricornutum.</title>
        <authorList>
            <person name="Chen Z.Jr."/>
            <person name="Lei X."/>
            <person name="Lai Q."/>
            <person name="Li Y."/>
            <person name="Zhang B."/>
            <person name="Zhang J."/>
            <person name="Zhang H."/>
            <person name="Yang L."/>
            <person name="Zheng W."/>
            <person name="Tian Y."/>
            <person name="Yu Z."/>
            <person name="Xu H.Jr."/>
            <person name="Zheng T."/>
        </authorList>
    </citation>
    <scope>NUCLEOTIDE SEQUENCE [LARGE SCALE GENOMIC DNA]</scope>
    <source>
        <strain evidence="8 9">KD52</strain>
    </source>
</reference>
<dbReference type="SUPFAM" id="SSF51735">
    <property type="entry name" value="NAD(P)-binding Rossmann-fold domains"/>
    <property type="match status" value="1"/>
</dbReference>
<comment type="caution">
    <text evidence="8">The sequence shown here is derived from an EMBL/GenBank/DDBJ whole genome shotgun (WGS) entry which is preliminary data.</text>
</comment>
<dbReference type="InterPro" id="IPR036291">
    <property type="entry name" value="NAD(P)-bd_dom_sf"/>
</dbReference>
<evidence type="ECO:0000256" key="1">
    <source>
        <dbReference type="ARBA" id="ARBA00001911"/>
    </source>
</evidence>
<evidence type="ECO:0000313" key="8">
    <source>
        <dbReference type="EMBL" id="KGE86751.1"/>
    </source>
</evidence>
<dbReference type="Gene3D" id="3.40.50.720">
    <property type="entry name" value="NAD(P)-binding Rossmann-like Domain"/>
    <property type="match status" value="1"/>
</dbReference>
<dbReference type="InterPro" id="IPR019546">
    <property type="entry name" value="TAT_signal_bac_arc"/>
</dbReference>
<feature type="domain" description="Gfo/Idh/MocA-like oxidoreductase N-terminal" evidence="6">
    <location>
        <begin position="42"/>
        <end position="163"/>
    </location>
</feature>
<gene>
    <name evidence="8" type="ORF">IX84_20005</name>
</gene>
<dbReference type="EMBL" id="JPOS01000075">
    <property type="protein sequence ID" value="KGE86751.1"/>
    <property type="molecule type" value="Genomic_DNA"/>
</dbReference>
<evidence type="ECO:0000313" key="9">
    <source>
        <dbReference type="Proteomes" id="UP000029736"/>
    </source>
</evidence>
<dbReference type="STRING" id="1524460.IX84_20005"/>
<organism evidence="8 9">
    <name type="scientific">Phaeodactylibacter xiamenensis</name>
    <dbReference type="NCBI Taxonomy" id="1524460"/>
    <lineage>
        <taxon>Bacteria</taxon>
        <taxon>Pseudomonadati</taxon>
        <taxon>Bacteroidota</taxon>
        <taxon>Saprospiria</taxon>
        <taxon>Saprospirales</taxon>
        <taxon>Haliscomenobacteraceae</taxon>
        <taxon>Phaeodactylibacter</taxon>
    </lineage>
</organism>
<dbReference type="NCBIfam" id="TIGR01409">
    <property type="entry name" value="TAT_signal_seq"/>
    <property type="match status" value="1"/>
</dbReference>
<feature type="domain" description="Glycosyl hydrolase 109 C-terminal" evidence="7">
    <location>
        <begin position="178"/>
        <end position="361"/>
    </location>
</feature>
<dbReference type="GO" id="GO:0016798">
    <property type="term" value="F:hydrolase activity, acting on glycosyl bonds"/>
    <property type="evidence" value="ECO:0007669"/>
    <property type="project" value="UniProtKB-KW"/>
</dbReference>
<dbReference type="Pfam" id="PF21252">
    <property type="entry name" value="Glyco_hydro_109_C"/>
    <property type="match status" value="1"/>
</dbReference>
<dbReference type="RefSeq" id="WP_044224315.1">
    <property type="nucleotide sequence ID" value="NZ_JBKAGJ010000016.1"/>
</dbReference>
<protein>
    <submittedName>
        <fullName evidence="8">Glycosyl hydrolase family 109</fullName>
    </submittedName>
</protein>
<dbReference type="Gene3D" id="3.30.360.10">
    <property type="entry name" value="Dihydrodipicolinate Reductase, domain 2"/>
    <property type="match status" value="1"/>
</dbReference>
<dbReference type="PANTHER" id="PTHR43818:SF1">
    <property type="entry name" value="GLYCOSYL HYDROLASE FAMILY 109 PROTEIN"/>
    <property type="match status" value="1"/>
</dbReference>
<evidence type="ECO:0000256" key="5">
    <source>
        <dbReference type="ARBA" id="ARBA00023295"/>
    </source>
</evidence>
<dbReference type="OrthoDB" id="9771072at2"/>
<proteinExistence type="inferred from homology"/>
<evidence type="ECO:0000256" key="2">
    <source>
        <dbReference type="ARBA" id="ARBA00009329"/>
    </source>
</evidence>
<keyword evidence="3 8" id="KW-0378">Hydrolase</keyword>
<name>A0A098S3Y6_9BACT</name>
<dbReference type="InterPro" id="IPR050463">
    <property type="entry name" value="Gfo/Idh/MocA_oxidrdct_glycsds"/>
</dbReference>
<dbReference type="PROSITE" id="PS51318">
    <property type="entry name" value="TAT"/>
    <property type="match status" value="1"/>
</dbReference>
<dbReference type="AlphaFoldDB" id="A0A098S3Y6"/>
<evidence type="ECO:0000259" key="6">
    <source>
        <dbReference type="Pfam" id="PF01408"/>
    </source>
</evidence>
<dbReference type="InterPro" id="IPR006311">
    <property type="entry name" value="TAT_signal"/>
</dbReference>
<sequence length="456" mass="50925">MSDKLNRRDFLQKSTLASAGLAGLPLSAPGFAPLPKKERDLLRVGIIGSGLRGQSHIDLLLRRSDSTVTAICDIDDRMIKRTLDLFKKHDIKAPKVYKGEQAYLELLEDDTVDAVLIATPWRWHTPQAVAAMQAGKYVGMEVSGAFSIDECWQLVNTHEATGTPLFFLENVCYRRDVMAVLNMVRQDLFGELVHLECGYQHDLRGVKFNDGETAYNSGVEFGEKAFSEARWRTRHSVHRNGDLYPTHGIGPVAQYININRGNRLLYLTSTSTKSRGLHEYIVNHPKGGPDHPNAQVRFELGDIITTVVKTAKGESIIISHDTNLPRPYSLGFRVQGTKGLWMDVNDSIHLEGSSPGHQWEPAASYLKKYDHPLWQKHADDAEGAGHGGMDWFLVNDFVLSARNNTPPPIDVYDAATWLAITPLSEQSVASGSQPQPVPDFTRGRWMVWENRFGQVG</sequence>